<sequence length="389" mass="45498">MKTKFLALLVLTFSQFAFCIDGILLKTTDYSFRDKWDNTFGKTVPKIFETDVVYRGQNLFLPVISMDFALKDGAAKAKYSIQIKKPDQSIYMSEDNLDFIDRKIINKDYLQMSTSVVRISFTDKDVLGKYAIQVTINDLYSNKTKVITSEIELKPLVPYQDKVFSDDNDFSRWLSEYYIQPKPTEAVAAYLYYTKSKFSEDDKVFLSIFSEFLEITRNNTFILPQILEAFKKEDDKYRIFLLYLLYPNFEEKDYIHLLNDKEKGALEKVKEMKIPDIYGEVYSGEQLDMLWSTFMGSGAYKPILKLVETLDYAKYKGDLEKYKTSSKTEEDKKKAIKNAVYDALVWSLESNSKQHELVLNYCNWILKYENLNPTQKSELEEILKKVGNN</sequence>
<accession>A0ABQ2NM29</accession>
<name>A0ABQ2NM29_9FLAO</name>
<dbReference type="Proteomes" id="UP000620064">
    <property type="component" value="Unassembled WGS sequence"/>
</dbReference>
<reference evidence="3" key="1">
    <citation type="journal article" date="2019" name="Int. J. Syst. Evol. Microbiol.">
        <title>The Global Catalogue of Microorganisms (GCM) 10K type strain sequencing project: providing services to taxonomists for standard genome sequencing and annotation.</title>
        <authorList>
            <consortium name="The Broad Institute Genomics Platform"/>
            <consortium name="The Broad Institute Genome Sequencing Center for Infectious Disease"/>
            <person name="Wu L."/>
            <person name="Ma J."/>
        </authorList>
    </citation>
    <scope>NUCLEOTIDE SEQUENCE [LARGE SCALE GENOMIC DNA]</scope>
    <source>
        <strain evidence="3">CGMCC 1.7656</strain>
    </source>
</reference>
<feature type="chain" id="PRO_5046888396" evidence="1">
    <location>
        <begin position="20"/>
        <end position="389"/>
    </location>
</feature>
<comment type="caution">
    <text evidence="2">The sequence shown here is derived from an EMBL/GenBank/DDBJ whole genome shotgun (WGS) entry which is preliminary data.</text>
</comment>
<evidence type="ECO:0000313" key="3">
    <source>
        <dbReference type="Proteomes" id="UP000620064"/>
    </source>
</evidence>
<evidence type="ECO:0000313" key="2">
    <source>
        <dbReference type="EMBL" id="GGP05041.1"/>
    </source>
</evidence>
<dbReference type="RefSeq" id="WP_188617943.1">
    <property type="nucleotide sequence ID" value="NZ_BMLV01000004.1"/>
</dbReference>
<proteinExistence type="predicted"/>
<protein>
    <submittedName>
        <fullName evidence="2">Uncharacterized protein</fullName>
    </submittedName>
</protein>
<feature type="signal peptide" evidence="1">
    <location>
        <begin position="1"/>
        <end position="19"/>
    </location>
</feature>
<gene>
    <name evidence="2" type="ORF">GCM10010992_19660</name>
</gene>
<dbReference type="EMBL" id="BMLV01000004">
    <property type="protein sequence ID" value="GGP05041.1"/>
    <property type="molecule type" value="Genomic_DNA"/>
</dbReference>
<keyword evidence="1" id="KW-0732">Signal</keyword>
<organism evidence="2 3">
    <name type="scientific">Cloacibacterium rupense</name>
    <dbReference type="NCBI Taxonomy" id="517423"/>
    <lineage>
        <taxon>Bacteria</taxon>
        <taxon>Pseudomonadati</taxon>
        <taxon>Bacteroidota</taxon>
        <taxon>Flavobacteriia</taxon>
        <taxon>Flavobacteriales</taxon>
        <taxon>Weeksellaceae</taxon>
    </lineage>
</organism>
<keyword evidence="3" id="KW-1185">Reference proteome</keyword>
<evidence type="ECO:0000256" key="1">
    <source>
        <dbReference type="SAM" id="SignalP"/>
    </source>
</evidence>